<dbReference type="EMBL" id="WVIE01000013">
    <property type="protein sequence ID" value="NDJ18147.1"/>
    <property type="molecule type" value="Genomic_DNA"/>
</dbReference>
<keyword evidence="3" id="KW-1185">Reference proteome</keyword>
<proteinExistence type="predicted"/>
<reference evidence="2" key="1">
    <citation type="submission" date="2019-12" db="EMBL/GenBank/DDBJ databases">
        <title>High-Quality draft genome sequences of three cyanobacteria isolated from the limestone walls of the Old Cathedral of Coimbra.</title>
        <authorList>
            <person name="Tiago I."/>
            <person name="Soares F."/>
            <person name="Portugal A."/>
        </authorList>
    </citation>
    <scope>NUCLEOTIDE SEQUENCE</scope>
    <source>
        <strain evidence="2">A</strain>
    </source>
</reference>
<dbReference type="Proteomes" id="UP000646053">
    <property type="component" value="Unassembled WGS sequence"/>
</dbReference>
<evidence type="ECO:0000259" key="1">
    <source>
        <dbReference type="SMART" id="SM00507"/>
    </source>
</evidence>
<dbReference type="GO" id="GO:0008270">
    <property type="term" value="F:zinc ion binding"/>
    <property type="evidence" value="ECO:0007669"/>
    <property type="project" value="InterPro"/>
</dbReference>
<dbReference type="GO" id="GO:0004519">
    <property type="term" value="F:endonuclease activity"/>
    <property type="evidence" value="ECO:0007669"/>
    <property type="project" value="InterPro"/>
</dbReference>
<dbReference type="Gene3D" id="1.10.30.50">
    <property type="match status" value="1"/>
</dbReference>
<dbReference type="CDD" id="cd00085">
    <property type="entry name" value="HNHc"/>
    <property type="match status" value="1"/>
</dbReference>
<accession>A0A8J7Z0R2</accession>
<dbReference type="SMART" id="SM00507">
    <property type="entry name" value="HNHc"/>
    <property type="match status" value="1"/>
</dbReference>
<dbReference type="InterPro" id="IPR003615">
    <property type="entry name" value="HNH_nuc"/>
</dbReference>
<name>A0A8J7Z0R2_9CYAN</name>
<comment type="caution">
    <text evidence="2">The sequence shown here is derived from an EMBL/GenBank/DDBJ whole genome shotgun (WGS) entry which is preliminary data.</text>
</comment>
<dbReference type="InterPro" id="IPR002711">
    <property type="entry name" value="HNH"/>
</dbReference>
<feature type="domain" description="HNH nuclease" evidence="1">
    <location>
        <begin position="24"/>
        <end position="70"/>
    </location>
</feature>
<protein>
    <recommendedName>
        <fullName evidence="1">HNH nuclease domain-containing protein</fullName>
    </recommendedName>
</protein>
<organism evidence="2 3">
    <name type="scientific">Myxacorys almedinensis A</name>
    <dbReference type="NCBI Taxonomy" id="2690445"/>
    <lineage>
        <taxon>Bacteria</taxon>
        <taxon>Bacillati</taxon>
        <taxon>Cyanobacteriota</taxon>
        <taxon>Cyanophyceae</taxon>
        <taxon>Leptolyngbyales</taxon>
        <taxon>Leptolyngbyaceae</taxon>
        <taxon>Myxacorys</taxon>
        <taxon>Myxacorys almedinensis</taxon>
    </lineage>
</organism>
<dbReference type="AlphaFoldDB" id="A0A8J7Z0R2"/>
<dbReference type="GO" id="GO:0003676">
    <property type="term" value="F:nucleic acid binding"/>
    <property type="evidence" value="ECO:0007669"/>
    <property type="project" value="InterPro"/>
</dbReference>
<gene>
    <name evidence="2" type="ORF">GS601_12745</name>
</gene>
<evidence type="ECO:0000313" key="2">
    <source>
        <dbReference type="EMBL" id="NDJ18147.1"/>
    </source>
</evidence>
<evidence type="ECO:0000313" key="3">
    <source>
        <dbReference type="Proteomes" id="UP000646053"/>
    </source>
</evidence>
<dbReference type="Pfam" id="PF01844">
    <property type="entry name" value="HNH"/>
    <property type="match status" value="1"/>
</dbReference>
<sequence>MSQYPFTRLALGISFRALLEETVIVCIGLIAKLILVEPLEKLTIEHLKPKSRGGSNLLENLRLACLPCHHSRGNSLYPPRLFGLSKKNA</sequence>